<feature type="transmembrane region" description="Helical" evidence="1">
    <location>
        <begin position="875"/>
        <end position="895"/>
    </location>
</feature>
<keyword evidence="1" id="KW-0812">Transmembrane</keyword>
<dbReference type="EMBL" id="CP006670">
    <property type="protein sequence ID" value="EHR79828.1"/>
    <property type="molecule type" value="Genomic_DNA"/>
</dbReference>
<dbReference type="Proteomes" id="UP000015502">
    <property type="component" value="Chromosome"/>
</dbReference>
<dbReference type="GeneID" id="16549732"/>
<dbReference type="RefSeq" id="WP_004066167.1">
    <property type="nucleotide sequence ID" value="NC_022084.1"/>
</dbReference>
<evidence type="ECO:0008006" key="4">
    <source>
        <dbReference type="Google" id="ProtNLM"/>
    </source>
</evidence>
<protein>
    <recommendedName>
        <fullName evidence="4">S-layer protein</fullName>
    </recommendedName>
</protein>
<evidence type="ECO:0000313" key="2">
    <source>
        <dbReference type="EMBL" id="EHR79828.1"/>
    </source>
</evidence>
<gene>
    <name evidence="2" type="ORF">OCC_11020</name>
</gene>
<dbReference type="PaxDb" id="523849-OCC_11020"/>
<proteinExistence type="predicted"/>
<dbReference type="PANTHER" id="PTHR35902">
    <property type="entry name" value="S-LAYER DOMAIN-LIKE PROTEIN-RELATED"/>
    <property type="match status" value="1"/>
</dbReference>
<dbReference type="Gene3D" id="2.60.40.10">
    <property type="entry name" value="Immunoglobulins"/>
    <property type="match status" value="1"/>
</dbReference>
<dbReference type="PANTHER" id="PTHR35902:SF3">
    <property type="entry name" value="NPCBM-ASSOCIATED, NEW3 DOMAIN OF ALPHA-GALACTOSIDASE"/>
    <property type="match status" value="1"/>
</dbReference>
<evidence type="ECO:0000313" key="3">
    <source>
        <dbReference type="Proteomes" id="UP000015502"/>
    </source>
</evidence>
<evidence type="ECO:0000256" key="1">
    <source>
        <dbReference type="SAM" id="Phobius"/>
    </source>
</evidence>
<dbReference type="KEGG" id="tlt:OCC_11020"/>
<dbReference type="OrthoDB" id="56770at2157"/>
<dbReference type="AlphaFoldDB" id="H3ZJN6"/>
<sequence>MRKHLGLILGLLIVMSSFNFVLAGEELLFEGYLNKGDSILVGPLVVVLQDVKRDYAVNESESTYKAMILILKDNKVLNMDYASIKVPNPEKIQELLTNTTFLYAMAETLGYDTTNPVELAQFYLWLESASQEEIVDAVFKTVEEHPELGISKEDLLMRITYPNINLIGENETIEVEVDGEKVSITALQIYPNGARISISGPSEWKASMISAYLTTWAETPKKVRPGDEITVKVHIKNEGALKAKFITVVVSPTPVSFAPSGGGTGEVIAQVASQSGVVQSVLLPVDSAVKYIEYLDGKEEKVVEFKFKVNENIDPGIYPLYISLAYHVQMGENLQMLQGFDYFSITVIREGEATFEIENIEKPEIVHPGEDFEVTIGLRNLGFEPAKEVLVDLSPSLEFQNGAILIDNTTKQHFTYVINTNKIMKYKFRLHVSEDASTGSYPMRLKVSYYSGDSKDQREQTFDFSIQVVRRNQAFIEIESVEMDPKAIEPGDEFVLKVKVKNVGEERARAFSFRIEPSEVNAPGEVTKVDLSSLQNLPIQGSQSMSENLQVAINQIMEQLARENINAFLPIGEDNIKYLPELAPGEEKILEFHLKANERLENSIYPLKVSLEYLSTPNDEKLTDDRLIGIPILGREHLIISKVSTSPSRVLAGTNNVEINFEVENIGSGSARYIILKPMPEDPFELSETSEQIINIGTLRQGDSAKASFKVNIKEGAKGGTYEIPVKIEYKDSSGNAREDMIKIPVIVNEKPKITVEKVSFDKTPMQGEEVLVYIRVKNIGGEQAENVIIEGVVKADQPFTLSKRSDYIGTLDPGKEGEGVLELSIANNAIPKDYTIQVRIRAVGDKESGDDNVYVFEESITIPVKENTETRRNLRTAGVFIGVLALVVILWTYWRGKKGS</sequence>
<organism evidence="2 3">
    <name type="scientific">Thermococcus litoralis (strain ATCC 51850 / DSM 5473 / JCM 8560 / NS-C)</name>
    <dbReference type="NCBI Taxonomy" id="523849"/>
    <lineage>
        <taxon>Archaea</taxon>
        <taxon>Methanobacteriati</taxon>
        <taxon>Methanobacteriota</taxon>
        <taxon>Thermococci</taxon>
        <taxon>Thermococcales</taxon>
        <taxon>Thermococcaceae</taxon>
        <taxon>Thermococcus</taxon>
    </lineage>
</organism>
<dbReference type="InterPro" id="IPR013783">
    <property type="entry name" value="Ig-like_fold"/>
</dbReference>
<reference evidence="2 3" key="1">
    <citation type="journal article" date="2012" name="J. Bacteriol.">
        <title>Genome sequence of the model hyperthermophilic archaeon Thermococcus litoralis NS-C.</title>
        <authorList>
            <person name="Gardner A.F."/>
            <person name="Kumar S."/>
            <person name="Perler F.B."/>
        </authorList>
    </citation>
    <scope>NUCLEOTIDE SEQUENCE [LARGE SCALE GENOMIC DNA]</scope>
    <source>
        <strain evidence="3">ATCC 51850 / DSM 5473 / JCM 8560 / NS-C</strain>
    </source>
</reference>
<keyword evidence="1" id="KW-1133">Transmembrane helix</keyword>
<keyword evidence="1" id="KW-0472">Membrane</keyword>
<dbReference type="HOGENOM" id="CLU_320984_0_0_2"/>
<name>H3ZJN6_THELN</name>
<dbReference type="STRING" id="523849.OCC_11020"/>
<keyword evidence="3" id="KW-1185">Reference proteome</keyword>
<accession>H3ZJN6</accession>